<name>A0ABD6BF90_9EURY</name>
<proteinExistence type="predicted"/>
<keyword evidence="1" id="KW-0812">Transmembrane</keyword>
<dbReference type="InterPro" id="IPR055934">
    <property type="entry name" value="DUF7512"/>
</dbReference>
<accession>A0ABD6BF90</accession>
<evidence type="ECO:0000313" key="3">
    <source>
        <dbReference type="Proteomes" id="UP001597076"/>
    </source>
</evidence>
<keyword evidence="1" id="KW-0472">Membrane</keyword>
<dbReference type="AlphaFoldDB" id="A0ABD6BF90"/>
<sequence length="57" mass="5893">MREQRDRTMIGLESLGATGQAITGVGAVLVEAMVLYVVYGALTTALSGPLKRVLGGT</sequence>
<gene>
    <name evidence="2" type="ORF">ACFR99_07450</name>
</gene>
<keyword evidence="1" id="KW-1133">Transmembrane helix</keyword>
<keyword evidence="3" id="KW-1185">Reference proteome</keyword>
<reference evidence="2 3" key="1">
    <citation type="journal article" date="2019" name="Int. J. Syst. Evol. Microbiol.">
        <title>The Global Catalogue of Microorganisms (GCM) 10K type strain sequencing project: providing services to taxonomists for standard genome sequencing and annotation.</title>
        <authorList>
            <consortium name="The Broad Institute Genomics Platform"/>
            <consortium name="The Broad Institute Genome Sequencing Center for Infectious Disease"/>
            <person name="Wu L."/>
            <person name="Ma J."/>
        </authorList>
    </citation>
    <scope>NUCLEOTIDE SEQUENCE [LARGE SCALE GENOMIC DNA]</scope>
    <source>
        <strain evidence="2 3">CGMCC 1.12230</strain>
    </source>
</reference>
<dbReference type="Pfam" id="PF24352">
    <property type="entry name" value="DUF7512"/>
    <property type="match status" value="1"/>
</dbReference>
<comment type="caution">
    <text evidence="2">The sequence shown here is derived from an EMBL/GenBank/DDBJ whole genome shotgun (WGS) entry which is preliminary data.</text>
</comment>
<protein>
    <submittedName>
        <fullName evidence="2">Uncharacterized protein</fullName>
    </submittedName>
</protein>
<feature type="transmembrane region" description="Helical" evidence="1">
    <location>
        <begin position="21"/>
        <end position="42"/>
    </location>
</feature>
<dbReference type="EMBL" id="JBHUDI010000004">
    <property type="protein sequence ID" value="MFD1563379.1"/>
    <property type="molecule type" value="Genomic_DNA"/>
</dbReference>
<evidence type="ECO:0000256" key="1">
    <source>
        <dbReference type="SAM" id="Phobius"/>
    </source>
</evidence>
<dbReference type="RefSeq" id="WP_390285888.1">
    <property type="nucleotide sequence ID" value="NZ_JBHUDI010000004.1"/>
</dbReference>
<dbReference type="Proteomes" id="UP001597076">
    <property type="component" value="Unassembled WGS sequence"/>
</dbReference>
<evidence type="ECO:0000313" key="2">
    <source>
        <dbReference type="EMBL" id="MFD1563379.1"/>
    </source>
</evidence>
<organism evidence="2 3">
    <name type="scientific">Haloarchaeobius amylolyticus</name>
    <dbReference type="NCBI Taxonomy" id="1198296"/>
    <lineage>
        <taxon>Archaea</taxon>
        <taxon>Methanobacteriati</taxon>
        <taxon>Methanobacteriota</taxon>
        <taxon>Stenosarchaea group</taxon>
        <taxon>Halobacteria</taxon>
        <taxon>Halobacteriales</taxon>
        <taxon>Halorubellaceae</taxon>
        <taxon>Haloarchaeobius</taxon>
    </lineage>
</organism>